<proteinExistence type="predicted"/>
<dbReference type="EMBL" id="LCFA01000007">
    <property type="protein sequence ID" value="KKS82674.1"/>
    <property type="molecule type" value="Genomic_DNA"/>
</dbReference>
<dbReference type="Pfam" id="PF07963">
    <property type="entry name" value="N_methyl"/>
    <property type="match status" value="1"/>
</dbReference>
<evidence type="ECO:0000313" key="3">
    <source>
        <dbReference type="Proteomes" id="UP000034810"/>
    </source>
</evidence>
<comment type="caution">
    <text evidence="2">The sequence shown here is derived from an EMBL/GenBank/DDBJ whole genome shotgun (WGS) entry which is preliminary data.</text>
</comment>
<protein>
    <recommendedName>
        <fullName evidence="4">Prepilin-type N-terminal cleavage/methylation domain-containing protein</fullName>
    </recommendedName>
</protein>
<organism evidence="2 3">
    <name type="scientific">Candidatus Wolfebacteria bacterium GW2011_GWC1_43_10</name>
    <dbReference type="NCBI Taxonomy" id="1619011"/>
    <lineage>
        <taxon>Bacteria</taxon>
        <taxon>Candidatus Wolfeibacteriota</taxon>
    </lineage>
</organism>
<keyword evidence="1" id="KW-0812">Transmembrane</keyword>
<evidence type="ECO:0008006" key="4">
    <source>
        <dbReference type="Google" id="ProtNLM"/>
    </source>
</evidence>
<accession>A0A0G1CBA3</accession>
<reference evidence="2 3" key="1">
    <citation type="journal article" date="2015" name="Nature">
        <title>rRNA introns, odd ribosomes, and small enigmatic genomes across a large radiation of phyla.</title>
        <authorList>
            <person name="Brown C.T."/>
            <person name="Hug L.A."/>
            <person name="Thomas B.C."/>
            <person name="Sharon I."/>
            <person name="Castelle C.J."/>
            <person name="Singh A."/>
            <person name="Wilkins M.J."/>
            <person name="Williams K.H."/>
            <person name="Banfield J.F."/>
        </authorList>
    </citation>
    <scope>NUCLEOTIDE SEQUENCE [LARGE SCALE GENOMIC DNA]</scope>
</reference>
<keyword evidence="1" id="KW-0472">Membrane</keyword>
<feature type="transmembrane region" description="Helical" evidence="1">
    <location>
        <begin position="21"/>
        <end position="43"/>
    </location>
</feature>
<dbReference type="Proteomes" id="UP000034810">
    <property type="component" value="Unassembled WGS sequence"/>
</dbReference>
<name>A0A0G1CBA3_9BACT</name>
<gene>
    <name evidence="2" type="ORF">UV58_C0007G0025</name>
</gene>
<dbReference type="AlphaFoldDB" id="A0A0G1CBA3"/>
<evidence type="ECO:0000313" key="2">
    <source>
        <dbReference type="EMBL" id="KKS82674.1"/>
    </source>
</evidence>
<dbReference type="InterPro" id="IPR012902">
    <property type="entry name" value="N_methyl_site"/>
</dbReference>
<keyword evidence="1" id="KW-1133">Transmembrane helix</keyword>
<evidence type="ECO:0000256" key="1">
    <source>
        <dbReference type="SAM" id="Phobius"/>
    </source>
</evidence>
<sequence>MKNAFFRNNNGFTLTKFFRKNLGGFTLVELIVVISLTLLFVGASASYNRTSDKLISIYREQGKIVSKIQQAKSLALSTYLGKEGGIGCGWGVHLDSSKSQIIVFKDVPPQGQGEFERCKNFTGELYSDNDIILESLFLTEAKLDLSQGGGTLDILFVPPDPKVYLYPDTEEAVINMSSEEVPNLNLSVRVNKFGQISSD</sequence>